<dbReference type="GO" id="GO:0015661">
    <property type="term" value="F:L-lysine efflux transmembrane transporter activity"/>
    <property type="evidence" value="ECO:0007669"/>
    <property type="project" value="InterPro"/>
</dbReference>
<dbReference type="GO" id="GO:0005886">
    <property type="term" value="C:plasma membrane"/>
    <property type="evidence" value="ECO:0007669"/>
    <property type="project" value="TreeGrafter"/>
</dbReference>
<feature type="transmembrane region" description="Helical" evidence="1">
    <location>
        <begin position="220"/>
        <end position="239"/>
    </location>
</feature>
<feature type="transmembrane region" description="Helical" evidence="1">
    <location>
        <begin position="138"/>
        <end position="154"/>
    </location>
</feature>
<dbReference type="OrthoDB" id="5451742at2"/>
<feature type="transmembrane region" description="Helical" evidence="1">
    <location>
        <begin position="66"/>
        <end position="85"/>
    </location>
</feature>
<comment type="caution">
    <text evidence="2">The sequence shown here is derived from an EMBL/GenBank/DDBJ whole genome shotgun (WGS) entry which is preliminary data.</text>
</comment>
<protein>
    <submittedName>
        <fullName evidence="2">Uncharacterized protein</fullName>
    </submittedName>
</protein>
<dbReference type="InterPro" id="IPR005642">
    <property type="entry name" value="LysO"/>
</dbReference>
<name>A0A1E7R3H5_9GAMM</name>
<dbReference type="Proteomes" id="UP000185895">
    <property type="component" value="Unassembled WGS sequence"/>
</dbReference>
<dbReference type="PANTHER" id="PTHR35804:SF1">
    <property type="entry name" value="LYSINE EXPORTER LYSO"/>
    <property type="match status" value="1"/>
</dbReference>
<feature type="transmembrane region" description="Helical" evidence="1">
    <location>
        <begin position="106"/>
        <end position="126"/>
    </location>
</feature>
<feature type="transmembrane region" description="Helical" evidence="1">
    <location>
        <begin position="6"/>
        <end position="22"/>
    </location>
</feature>
<feature type="transmembrane region" description="Helical" evidence="1">
    <location>
        <begin position="275"/>
        <end position="298"/>
    </location>
</feature>
<feature type="transmembrane region" description="Helical" evidence="1">
    <location>
        <begin position="34"/>
        <end position="54"/>
    </location>
</feature>
<organism evidence="2 3">
    <name type="scientific">Acinetobacter qingfengensis</name>
    <dbReference type="NCBI Taxonomy" id="1262585"/>
    <lineage>
        <taxon>Bacteria</taxon>
        <taxon>Pseudomonadati</taxon>
        <taxon>Pseudomonadota</taxon>
        <taxon>Gammaproteobacteria</taxon>
        <taxon>Moraxellales</taxon>
        <taxon>Moraxellaceae</taxon>
        <taxon>Acinetobacter</taxon>
    </lineage>
</organism>
<accession>A0A1E7R3H5</accession>
<keyword evidence="1" id="KW-1133">Transmembrane helix</keyword>
<dbReference type="PANTHER" id="PTHR35804">
    <property type="entry name" value="LYSINE EXPORTER LYSO"/>
    <property type="match status" value="1"/>
</dbReference>
<keyword evidence="1" id="KW-0472">Membrane</keyword>
<dbReference type="RefSeq" id="WP_070070379.1">
    <property type="nucleotide sequence ID" value="NZ_MKKK01000040.1"/>
</dbReference>
<sequence>MFSYLLFSLFPILFALSLGWGIGKFTTSGFKQSLVSYITILVWLLLISIGFQFGAVLFDPQLGTKIIFQAIIYSTILVIVTYLILFKKDIQQQKDKKAFSDIIKPILECLVAIAMVVIGMILYMVLSKSINGEWLSTILLYILILLVGVDFSSIKLQSLTFNHFRVPFLTITALFISAYLTTFILDKSFVELMVLGSGFGWFSLSGPLVAKVMGTESGTFALICDLIREFYAIALLYLLGRKYPAPIIGICGATAMDSTLPFIKNNCTQLDVQIAIFSGFILTLLAPCFIILFSQLFYSFG</sequence>
<reference evidence="2 3" key="1">
    <citation type="submission" date="2016-09" db="EMBL/GenBank/DDBJ databases">
        <authorList>
            <person name="Capua I."/>
            <person name="De Benedictis P."/>
            <person name="Joannis T."/>
            <person name="Lombin L.H."/>
            <person name="Cattoli G."/>
        </authorList>
    </citation>
    <scope>NUCLEOTIDE SEQUENCE [LARGE SCALE GENOMIC DNA]</scope>
    <source>
        <strain evidence="2 3">ANC 4671</strain>
    </source>
</reference>
<evidence type="ECO:0000313" key="3">
    <source>
        <dbReference type="Proteomes" id="UP000185895"/>
    </source>
</evidence>
<dbReference type="AlphaFoldDB" id="A0A1E7R3H5"/>
<keyword evidence="3" id="KW-1185">Reference proteome</keyword>
<gene>
    <name evidence="2" type="ORF">BJI46_13955</name>
</gene>
<proteinExistence type="predicted"/>
<dbReference type="EMBL" id="MKKK01000040">
    <property type="protein sequence ID" value="OEY93846.1"/>
    <property type="molecule type" value="Genomic_DNA"/>
</dbReference>
<evidence type="ECO:0000256" key="1">
    <source>
        <dbReference type="SAM" id="Phobius"/>
    </source>
</evidence>
<feature type="transmembrane region" description="Helical" evidence="1">
    <location>
        <begin position="166"/>
        <end position="186"/>
    </location>
</feature>
<dbReference type="Pfam" id="PF03956">
    <property type="entry name" value="Lys_export"/>
    <property type="match status" value="1"/>
</dbReference>
<evidence type="ECO:0000313" key="2">
    <source>
        <dbReference type="EMBL" id="OEY93846.1"/>
    </source>
</evidence>
<keyword evidence="1" id="KW-0812">Transmembrane</keyword>